<comment type="subcellular location">
    <subcellularLocation>
        <location evidence="1">Nucleus</location>
    </subcellularLocation>
</comment>
<feature type="region of interest" description="Disordered" evidence="5">
    <location>
        <begin position="280"/>
        <end position="308"/>
    </location>
</feature>
<dbReference type="AlphaFoldDB" id="A0AAV4BQZ1"/>
<evidence type="ECO:0000313" key="10">
    <source>
        <dbReference type="Proteomes" id="UP000735302"/>
    </source>
</evidence>
<evidence type="ECO:0000256" key="4">
    <source>
        <dbReference type="ARBA" id="ARBA00061449"/>
    </source>
</evidence>
<dbReference type="GO" id="GO:0034472">
    <property type="term" value="P:snRNA 3'-end processing"/>
    <property type="evidence" value="ECO:0007669"/>
    <property type="project" value="TreeGrafter"/>
</dbReference>
<dbReference type="PANTHER" id="PTHR13532">
    <property type="match status" value="1"/>
</dbReference>
<dbReference type="Gene3D" id="3.40.50.410">
    <property type="entry name" value="von Willebrand factor, type A domain"/>
    <property type="match status" value="1"/>
</dbReference>
<evidence type="ECO:0000259" key="8">
    <source>
        <dbReference type="Pfam" id="PF20504"/>
    </source>
</evidence>
<dbReference type="Pfam" id="PF13519">
    <property type="entry name" value="VWA_2"/>
    <property type="match status" value="1"/>
</dbReference>
<feature type="domain" description="VWFA" evidence="6">
    <location>
        <begin position="3"/>
        <end position="116"/>
    </location>
</feature>
<keyword evidence="10" id="KW-1185">Reference proteome</keyword>
<evidence type="ECO:0000256" key="3">
    <source>
        <dbReference type="ARBA" id="ARBA00023242"/>
    </source>
</evidence>
<evidence type="ECO:0000256" key="1">
    <source>
        <dbReference type="ARBA" id="ARBA00004123"/>
    </source>
</evidence>
<dbReference type="InterPro" id="IPR036465">
    <property type="entry name" value="vWFA_dom_sf"/>
</dbReference>
<dbReference type="PANTHER" id="PTHR13532:SF3">
    <property type="entry name" value="INTEGRATOR COMPLEX SUBUNIT 14"/>
    <property type="match status" value="1"/>
</dbReference>
<dbReference type="Pfam" id="PF20504">
    <property type="entry name" value="IntS14_C"/>
    <property type="match status" value="1"/>
</dbReference>
<dbReference type="SUPFAM" id="SSF53300">
    <property type="entry name" value="vWA-like"/>
    <property type="match status" value="1"/>
</dbReference>
<feature type="domain" description="Integrator complex subunit 14 C-terminal" evidence="8">
    <location>
        <begin position="415"/>
        <end position="486"/>
    </location>
</feature>
<reference evidence="9 10" key="1">
    <citation type="journal article" date="2021" name="Elife">
        <title>Chloroplast acquisition without the gene transfer in kleptoplastic sea slugs, Plakobranchus ocellatus.</title>
        <authorList>
            <person name="Maeda T."/>
            <person name="Takahashi S."/>
            <person name="Yoshida T."/>
            <person name="Shimamura S."/>
            <person name="Takaki Y."/>
            <person name="Nagai Y."/>
            <person name="Toyoda A."/>
            <person name="Suzuki Y."/>
            <person name="Arimoto A."/>
            <person name="Ishii H."/>
            <person name="Satoh N."/>
            <person name="Nishiyama T."/>
            <person name="Hasebe M."/>
            <person name="Maruyama T."/>
            <person name="Minagawa J."/>
            <person name="Obokata J."/>
            <person name="Shigenobu S."/>
        </authorList>
    </citation>
    <scope>NUCLEOTIDE SEQUENCE [LARGE SCALE GENOMIC DNA]</scope>
</reference>
<dbReference type="GO" id="GO:0032039">
    <property type="term" value="C:integrator complex"/>
    <property type="evidence" value="ECO:0007669"/>
    <property type="project" value="InterPro"/>
</dbReference>
<dbReference type="EMBL" id="BLXT01005252">
    <property type="protein sequence ID" value="GFO21392.1"/>
    <property type="molecule type" value="Genomic_DNA"/>
</dbReference>
<accession>A0AAV4BQZ1</accession>
<evidence type="ECO:0000256" key="5">
    <source>
        <dbReference type="SAM" id="MobiDB-lite"/>
    </source>
</evidence>
<dbReference type="InterPro" id="IPR045814">
    <property type="entry name" value="IntS14_b-barrel"/>
</dbReference>
<dbReference type="Proteomes" id="UP000735302">
    <property type="component" value="Unassembled WGS sequence"/>
</dbReference>
<dbReference type="CDD" id="cd00198">
    <property type="entry name" value="vWFA"/>
    <property type="match status" value="1"/>
</dbReference>
<evidence type="ECO:0000259" key="6">
    <source>
        <dbReference type="Pfam" id="PF13519"/>
    </source>
</evidence>
<name>A0AAV4BQZ1_9GAST</name>
<feature type="compositionally biased region" description="Basic and acidic residues" evidence="5">
    <location>
        <begin position="280"/>
        <end position="295"/>
    </location>
</feature>
<dbReference type="InterPro" id="IPR046471">
    <property type="entry name" value="IntS14_C"/>
</dbReference>
<organism evidence="9 10">
    <name type="scientific">Plakobranchus ocellatus</name>
    <dbReference type="NCBI Taxonomy" id="259542"/>
    <lineage>
        <taxon>Eukaryota</taxon>
        <taxon>Metazoa</taxon>
        <taxon>Spiralia</taxon>
        <taxon>Lophotrochozoa</taxon>
        <taxon>Mollusca</taxon>
        <taxon>Gastropoda</taxon>
        <taxon>Heterobranchia</taxon>
        <taxon>Euthyneura</taxon>
        <taxon>Panpulmonata</taxon>
        <taxon>Sacoglossa</taxon>
        <taxon>Placobranchoidea</taxon>
        <taxon>Plakobranchidae</taxon>
        <taxon>Plakobranchus</taxon>
    </lineage>
</organism>
<gene>
    <name evidence="9" type="ORF">PoB_004789700</name>
</gene>
<comment type="similarity">
    <text evidence="4">Belongs to the Integrator subunit 14 family.</text>
</comment>
<sequence>MPTVIALDVSLSMSRPVLTEAAEDYQRRHFAIHGINSFLDTLSSSCKLEFVSLVAFSYLWEQLCAFTRDFGSIRSALNKVEAYSKTCFETALNGIKALISDEWNNAPCQVIMITDGSLGIGVGSLKASLETAKSRPPAEKFPLPFAFPCKIHIVCIGNTSDPEVQRALPYYQKLIDMGGYGGELFTLEGAISFKSVEDVFHRLTEQYYSQFWGDLCCGNFSCPIQLFPKPEPLVRDIDDERETYNISEKLEIIGFLDIKDIGSPPTVARHLILPRPLKDREKDSAKSTDNKGNKSEEEEEVHDDGKSPSFTVLLHGGLKMESMVAIARIQRDWYGMIYSWADSKKKSNLMLALFEPGQLSVPWIGPFDQLTSCKEYVSEVVYSDEEKKSPFPVRSGDKHSYAYNCVVWIKTSGLQELNRTRRAALSFGFHSLLGALASMLERECTMLPGTAHPDAALQLTHAANFLLSDAATDAMQNLTPLQTNFAGGANG</sequence>
<proteinExistence type="inferred from homology"/>
<feature type="domain" description="Integrator complex subunit 14 beta-barrel" evidence="7">
    <location>
        <begin position="208"/>
        <end position="357"/>
    </location>
</feature>
<protein>
    <recommendedName>
        <fullName evidence="2">Integrator complex subunit 14</fullName>
    </recommendedName>
</protein>
<keyword evidence="3" id="KW-0539">Nucleus</keyword>
<dbReference type="Pfam" id="PF19435">
    <property type="entry name" value="IntS14_b-barrel"/>
    <property type="match status" value="1"/>
</dbReference>
<evidence type="ECO:0000256" key="2">
    <source>
        <dbReference type="ARBA" id="ARBA00016816"/>
    </source>
</evidence>
<evidence type="ECO:0000259" key="7">
    <source>
        <dbReference type="Pfam" id="PF19435"/>
    </source>
</evidence>
<evidence type="ECO:0000313" key="9">
    <source>
        <dbReference type="EMBL" id="GFO21392.1"/>
    </source>
</evidence>
<comment type="caution">
    <text evidence="9">The sequence shown here is derived from an EMBL/GenBank/DDBJ whole genome shotgun (WGS) entry which is preliminary data.</text>
</comment>
<dbReference type="InterPro" id="IPR039841">
    <property type="entry name" value="INTS14"/>
</dbReference>
<dbReference type="InterPro" id="IPR002035">
    <property type="entry name" value="VWF_A"/>
</dbReference>